<feature type="binding site" evidence="9">
    <location>
        <position position="84"/>
    </location>
    <ligand>
        <name>FAD</name>
        <dbReference type="ChEBI" id="CHEBI:57692"/>
    </ligand>
</feature>
<evidence type="ECO:0000256" key="4">
    <source>
        <dbReference type="ARBA" id="ARBA00022827"/>
    </source>
</evidence>
<dbReference type="EMBL" id="JAESVG020000007">
    <property type="protein sequence ID" value="KAG8626150.1"/>
    <property type="molecule type" value="Genomic_DNA"/>
</dbReference>
<dbReference type="SUPFAM" id="SSF51971">
    <property type="entry name" value="Nucleotide-binding domain"/>
    <property type="match status" value="2"/>
</dbReference>
<evidence type="ECO:0000256" key="3">
    <source>
        <dbReference type="ARBA" id="ARBA00022630"/>
    </source>
</evidence>
<evidence type="ECO:0000256" key="5">
    <source>
        <dbReference type="ARBA" id="ARBA00022857"/>
    </source>
</evidence>
<dbReference type="OrthoDB" id="333024at2759"/>
<evidence type="ECO:0000256" key="1">
    <source>
        <dbReference type="ARBA" id="ARBA00001974"/>
    </source>
</evidence>
<evidence type="ECO:0000256" key="6">
    <source>
        <dbReference type="ARBA" id="ARBA00023002"/>
    </source>
</evidence>
<dbReference type="EC" id="1.18.1.6" evidence="8"/>
<protein>
    <recommendedName>
        <fullName evidence="8">NADPH:adrenodoxin oxidoreductase, mitochondrial</fullName>
        <ecNumber evidence="8">1.18.1.6</ecNumber>
    </recommendedName>
</protein>
<evidence type="ECO:0000313" key="12">
    <source>
        <dbReference type="EMBL" id="KAG8626150.1"/>
    </source>
</evidence>
<reference evidence="12" key="1">
    <citation type="submission" date="2021-07" db="EMBL/GenBank/DDBJ databases">
        <title>Elsinoe batatas strain:CRI-CJ2 Genome sequencing and assembly.</title>
        <authorList>
            <person name="Huang L."/>
        </authorList>
    </citation>
    <scope>NUCLEOTIDE SEQUENCE</scope>
    <source>
        <strain evidence="12">CRI-CJ2</strain>
    </source>
</reference>
<evidence type="ECO:0000256" key="8">
    <source>
        <dbReference type="PIRNR" id="PIRNR000362"/>
    </source>
</evidence>
<name>A0A8K0KZH6_9PEZI</name>
<dbReference type="PRINTS" id="PR00419">
    <property type="entry name" value="ADXRDTASE"/>
</dbReference>
<evidence type="ECO:0000256" key="10">
    <source>
        <dbReference type="PIRSR" id="PIRSR000362-2"/>
    </source>
</evidence>
<dbReference type="InterPro" id="IPR023753">
    <property type="entry name" value="FAD/NAD-binding_dom"/>
</dbReference>
<evidence type="ECO:0000313" key="13">
    <source>
        <dbReference type="Proteomes" id="UP000809789"/>
    </source>
</evidence>
<dbReference type="Gene3D" id="3.50.50.60">
    <property type="entry name" value="FAD/NAD(P)-binding domain"/>
    <property type="match status" value="1"/>
</dbReference>
<evidence type="ECO:0000259" key="11">
    <source>
        <dbReference type="Pfam" id="PF07992"/>
    </source>
</evidence>
<keyword evidence="3 8" id="KW-0285">Flavoprotein</keyword>
<accession>A0A8K0KZH6</accession>
<feature type="binding site" evidence="9">
    <location>
        <position position="447"/>
    </location>
    <ligand>
        <name>FAD</name>
        <dbReference type="ChEBI" id="CHEBI:57692"/>
    </ligand>
</feature>
<evidence type="ECO:0000256" key="2">
    <source>
        <dbReference type="ARBA" id="ARBA00008312"/>
    </source>
</evidence>
<keyword evidence="6 8" id="KW-0560">Oxidoreductase</keyword>
<feature type="binding site" evidence="9">
    <location>
        <position position="63"/>
    </location>
    <ligand>
        <name>FAD</name>
        <dbReference type="ChEBI" id="CHEBI:57692"/>
    </ligand>
</feature>
<comment type="subcellular location">
    <subcellularLocation>
        <location evidence="8">Mitochondrion</location>
    </subcellularLocation>
</comment>
<comment type="similarity">
    <text evidence="2 8">Belongs to the ferredoxin--NADP reductase type 1 family.</text>
</comment>
<feature type="binding site" evidence="9">
    <location>
        <position position="92"/>
    </location>
    <ligand>
        <name>FAD</name>
        <dbReference type="ChEBI" id="CHEBI:57692"/>
    </ligand>
</feature>
<comment type="catalytic activity">
    <reaction evidence="7 8">
        <text>2 reduced [adrenodoxin] + NADP(+) + H(+) = 2 oxidized [adrenodoxin] + NADPH</text>
        <dbReference type="Rhea" id="RHEA:42312"/>
        <dbReference type="Rhea" id="RHEA-COMP:9998"/>
        <dbReference type="Rhea" id="RHEA-COMP:9999"/>
        <dbReference type="ChEBI" id="CHEBI:15378"/>
        <dbReference type="ChEBI" id="CHEBI:33737"/>
        <dbReference type="ChEBI" id="CHEBI:33738"/>
        <dbReference type="ChEBI" id="CHEBI:57783"/>
        <dbReference type="ChEBI" id="CHEBI:58349"/>
        <dbReference type="EC" id="1.18.1.6"/>
    </reaction>
</comment>
<dbReference type="InterPro" id="IPR036188">
    <property type="entry name" value="FAD/NAD-bd_sf"/>
</dbReference>
<evidence type="ECO:0000256" key="9">
    <source>
        <dbReference type="PIRSR" id="PIRSR000362-1"/>
    </source>
</evidence>
<comment type="cofactor">
    <cofactor evidence="1 8 9">
        <name>FAD</name>
        <dbReference type="ChEBI" id="CHEBI:57692"/>
    </cofactor>
</comment>
<feature type="domain" description="FAD/NAD(P)-binding" evidence="11">
    <location>
        <begin position="54"/>
        <end position="215"/>
    </location>
</feature>
<comment type="caution">
    <text evidence="12">The sequence shown here is derived from an EMBL/GenBank/DDBJ whole genome shotgun (WGS) entry which is preliminary data.</text>
</comment>
<dbReference type="GO" id="GO:0005739">
    <property type="term" value="C:mitochondrion"/>
    <property type="evidence" value="ECO:0007669"/>
    <property type="project" value="UniProtKB-SubCell"/>
</dbReference>
<dbReference type="InterPro" id="IPR055275">
    <property type="entry name" value="Ferredox_Rdtase"/>
</dbReference>
<gene>
    <name evidence="12" type="ORF">KVT40_006551</name>
</gene>
<dbReference type="AlphaFoldDB" id="A0A8K0KZH6"/>
<dbReference type="Gene3D" id="3.40.50.720">
    <property type="entry name" value="NAD(P)-binding Rossmann-like Domain"/>
    <property type="match status" value="1"/>
</dbReference>
<dbReference type="GO" id="GO:0016491">
    <property type="term" value="F:oxidoreductase activity"/>
    <property type="evidence" value="ECO:0007669"/>
    <property type="project" value="UniProtKB-KW"/>
</dbReference>
<keyword evidence="5 8" id="KW-0521">NADP</keyword>
<dbReference type="InterPro" id="IPR021163">
    <property type="entry name" value="Ferredox_Rdtase_adrenod"/>
</dbReference>
<keyword evidence="13" id="KW-1185">Reference proteome</keyword>
<feature type="binding site" evidence="10">
    <location>
        <begin position="203"/>
        <end position="206"/>
    </location>
    <ligand>
        <name>NADP(+)</name>
        <dbReference type="ChEBI" id="CHEBI:58349"/>
    </ligand>
</feature>
<dbReference type="PANTHER" id="PTHR48467:SF1">
    <property type="entry name" value="GLUTAMATE SYNTHASE 1 [NADH], CHLOROPLASTIC-LIKE"/>
    <property type="match status" value="1"/>
</dbReference>
<proteinExistence type="inferred from homology"/>
<keyword evidence="4 8" id="KW-0274">FAD</keyword>
<organism evidence="12 13">
    <name type="scientific">Elsinoe batatas</name>
    <dbReference type="NCBI Taxonomy" id="2601811"/>
    <lineage>
        <taxon>Eukaryota</taxon>
        <taxon>Fungi</taxon>
        <taxon>Dikarya</taxon>
        <taxon>Ascomycota</taxon>
        <taxon>Pezizomycotina</taxon>
        <taxon>Dothideomycetes</taxon>
        <taxon>Dothideomycetidae</taxon>
        <taxon>Myriangiales</taxon>
        <taxon>Elsinoaceae</taxon>
        <taxon>Elsinoe</taxon>
    </lineage>
</organism>
<evidence type="ECO:0000256" key="7">
    <source>
        <dbReference type="ARBA" id="ARBA00048933"/>
    </source>
</evidence>
<dbReference type="Pfam" id="PF07992">
    <property type="entry name" value="Pyr_redox_2"/>
    <property type="match status" value="1"/>
</dbReference>
<dbReference type="SUPFAM" id="SSF51905">
    <property type="entry name" value="FAD/NAD(P)-binding domain"/>
    <property type="match status" value="1"/>
</dbReference>
<dbReference type="PIRSF" id="PIRSF000362">
    <property type="entry name" value="FNR"/>
    <property type="match status" value="1"/>
</dbReference>
<feature type="binding site" evidence="9">
    <location>
        <begin position="454"/>
        <end position="456"/>
    </location>
    <ligand>
        <name>FAD</name>
        <dbReference type="ChEBI" id="CHEBI:57692"/>
    </ligand>
</feature>
<feature type="binding site" evidence="10">
    <location>
        <begin position="247"/>
        <end position="248"/>
    </location>
    <ligand>
        <name>NADP(+)</name>
        <dbReference type="ChEBI" id="CHEBI:58349"/>
    </ligand>
</feature>
<feature type="binding site" evidence="9">
    <location>
        <position position="128"/>
    </location>
    <ligand>
        <name>FAD</name>
        <dbReference type="ChEBI" id="CHEBI:57692"/>
    </ligand>
</feature>
<sequence>MLHKSCSKIAMSFICASCRRSWRRSLSLNSFQHANFRLPPNKHNYSTARDKPPRVGIIGSGPAGFYAARRLQQKVPGVKIDMYEMLPTPFGLVRFGVAPDHPEVKNCINTFTQVAERPSFTFIGNVSIGNSATCLPLSSLVPNYDALLFAYGASKDKRLGISGEDLRGVHSARAFVGWYNGLPEYSDLKPDLQKSDRAVIIGQGNVAMDVARILLSPLSKLRETDITEEALEALSRSKIRNVKIVGRRGPLQAAYTTKELRELVTLETSHLRPVSSEILPSQFRNAKDIPRGALRRQIELLLKGSSTSAQGAERQWSLDYLLSPERFASSASGLDLESVHFHQNGYLPFDVKVELDGLDLQQASEKLRGMKVHRKQDSEPVIYEAGLAFRSVGYKSEALEGLHDIGVPFDDKLGIIPNDVYGRIISPSEGPGGLTAGHVPGMYAAGWVKRGPTGVIASTMDDAFVSADVIRQDWESGATFIRQDEGQAPGWEAVKREAERRDIRSVSWKDWMKIDAEEKRRGKDRGKEREKCKSVAEMLKVLDS</sequence>
<feature type="binding site" evidence="10">
    <location>
        <position position="454"/>
    </location>
    <ligand>
        <name>NADP(+)</name>
        <dbReference type="ChEBI" id="CHEBI:58349"/>
    </ligand>
</feature>
<dbReference type="PANTHER" id="PTHR48467">
    <property type="entry name" value="GLUTAMATE SYNTHASE 1 [NADH], CHLOROPLASTIC-LIKE"/>
    <property type="match status" value="1"/>
</dbReference>
<dbReference type="Proteomes" id="UP000809789">
    <property type="component" value="Unassembled WGS sequence"/>
</dbReference>
<feature type="binding site" evidence="10">
    <location>
        <position position="259"/>
    </location>
    <ligand>
        <name>NADP(+)</name>
        <dbReference type="ChEBI" id="CHEBI:58349"/>
    </ligand>
</feature>
<keyword evidence="8" id="KW-0496">Mitochondrion</keyword>